<organism evidence="2">
    <name type="scientific">Capitella teleta</name>
    <name type="common">Polychaete worm</name>
    <dbReference type="NCBI Taxonomy" id="283909"/>
    <lineage>
        <taxon>Eukaryota</taxon>
        <taxon>Metazoa</taxon>
        <taxon>Spiralia</taxon>
        <taxon>Lophotrochozoa</taxon>
        <taxon>Annelida</taxon>
        <taxon>Polychaeta</taxon>
        <taxon>Sedentaria</taxon>
        <taxon>Scolecida</taxon>
        <taxon>Capitellidae</taxon>
        <taxon>Capitella</taxon>
    </lineage>
</organism>
<dbReference type="HOGENOM" id="CLU_1887698_0_0_1"/>
<name>R7URD6_CAPTE</name>
<dbReference type="EnsemblMetazoa" id="CapteT191087">
    <property type="protein sequence ID" value="CapteP191087"/>
    <property type="gene ID" value="CapteG191087"/>
</dbReference>
<evidence type="ECO:0000313" key="3">
    <source>
        <dbReference type="EnsemblMetazoa" id="CapteP191087"/>
    </source>
</evidence>
<evidence type="ECO:0000313" key="4">
    <source>
        <dbReference type="Proteomes" id="UP000014760"/>
    </source>
</evidence>
<keyword evidence="1" id="KW-0732">Signal</keyword>
<proteinExistence type="predicted"/>
<dbReference type="EMBL" id="AMQN01007393">
    <property type="status" value="NOT_ANNOTATED_CDS"/>
    <property type="molecule type" value="Genomic_DNA"/>
</dbReference>
<keyword evidence="4" id="KW-1185">Reference proteome</keyword>
<evidence type="ECO:0000256" key="1">
    <source>
        <dbReference type="SAM" id="SignalP"/>
    </source>
</evidence>
<feature type="chain" id="PRO_5008788335" evidence="1">
    <location>
        <begin position="23"/>
        <end position="135"/>
    </location>
</feature>
<dbReference type="EMBL" id="KB300602">
    <property type="protein sequence ID" value="ELU06487.1"/>
    <property type="molecule type" value="Genomic_DNA"/>
</dbReference>
<reference evidence="4" key="1">
    <citation type="submission" date="2012-12" db="EMBL/GenBank/DDBJ databases">
        <authorList>
            <person name="Hellsten U."/>
            <person name="Grimwood J."/>
            <person name="Chapman J.A."/>
            <person name="Shapiro H."/>
            <person name="Aerts A."/>
            <person name="Otillar R.P."/>
            <person name="Terry A.Y."/>
            <person name="Boore J.L."/>
            <person name="Simakov O."/>
            <person name="Marletaz F."/>
            <person name="Cho S.-J."/>
            <person name="Edsinger-Gonzales E."/>
            <person name="Havlak P."/>
            <person name="Kuo D.-H."/>
            <person name="Larsson T."/>
            <person name="Lv J."/>
            <person name="Arendt D."/>
            <person name="Savage R."/>
            <person name="Osoegawa K."/>
            <person name="de Jong P."/>
            <person name="Lindberg D.R."/>
            <person name="Seaver E.C."/>
            <person name="Weisblat D.A."/>
            <person name="Putnam N.H."/>
            <person name="Grigoriev I.V."/>
            <person name="Rokhsar D.S."/>
        </authorList>
    </citation>
    <scope>NUCLEOTIDE SEQUENCE</scope>
    <source>
        <strain evidence="4">I ESC-2004</strain>
    </source>
</reference>
<dbReference type="Proteomes" id="UP000014760">
    <property type="component" value="Unassembled WGS sequence"/>
</dbReference>
<feature type="signal peptide" evidence="1">
    <location>
        <begin position="1"/>
        <end position="22"/>
    </location>
</feature>
<accession>R7URD6</accession>
<dbReference type="EMBL" id="AMQN01007392">
    <property type="status" value="NOT_ANNOTATED_CDS"/>
    <property type="molecule type" value="Genomic_DNA"/>
</dbReference>
<protein>
    <submittedName>
        <fullName evidence="2 3">Uncharacterized protein</fullName>
    </submittedName>
</protein>
<evidence type="ECO:0000313" key="2">
    <source>
        <dbReference type="EMBL" id="ELU06487.1"/>
    </source>
</evidence>
<gene>
    <name evidence="2" type="ORF">CAPTEDRAFT_191087</name>
</gene>
<reference evidence="2 4" key="2">
    <citation type="journal article" date="2013" name="Nature">
        <title>Insights into bilaterian evolution from three spiralian genomes.</title>
        <authorList>
            <person name="Simakov O."/>
            <person name="Marletaz F."/>
            <person name="Cho S.J."/>
            <person name="Edsinger-Gonzales E."/>
            <person name="Havlak P."/>
            <person name="Hellsten U."/>
            <person name="Kuo D.H."/>
            <person name="Larsson T."/>
            <person name="Lv J."/>
            <person name="Arendt D."/>
            <person name="Savage R."/>
            <person name="Osoegawa K."/>
            <person name="de Jong P."/>
            <person name="Grimwood J."/>
            <person name="Chapman J.A."/>
            <person name="Shapiro H."/>
            <person name="Aerts A."/>
            <person name="Otillar R.P."/>
            <person name="Terry A.Y."/>
            <person name="Boore J.L."/>
            <person name="Grigoriev I.V."/>
            <person name="Lindberg D.R."/>
            <person name="Seaver E.C."/>
            <person name="Weisblat D.A."/>
            <person name="Putnam N.H."/>
            <person name="Rokhsar D.S."/>
        </authorList>
    </citation>
    <scope>NUCLEOTIDE SEQUENCE</scope>
    <source>
        <strain evidence="2 4">I ESC-2004</strain>
    </source>
</reference>
<sequence>MAMMKLKLFLFMCYAVVTTVHSAGDSDTQADGAFEGLTANGSDVGINMHPDSMIRYEIDRQSEVTSTVDETLIIEFSTDMKQGTLMSITNDDPSQKEFISVEMNNNGCYSVALIILTHQISVSGNLRRLRKCGNK</sequence>
<dbReference type="AlphaFoldDB" id="R7URD6"/>
<reference evidence="3" key="3">
    <citation type="submission" date="2015-06" db="UniProtKB">
        <authorList>
            <consortium name="EnsemblMetazoa"/>
        </authorList>
    </citation>
    <scope>IDENTIFICATION</scope>
</reference>